<reference evidence="2 3" key="1">
    <citation type="submission" date="2021-06" db="EMBL/GenBank/DDBJ databases">
        <title>Caerostris darwini draft genome.</title>
        <authorList>
            <person name="Kono N."/>
            <person name="Arakawa K."/>
        </authorList>
    </citation>
    <scope>NUCLEOTIDE SEQUENCE [LARGE SCALE GENOMIC DNA]</scope>
</reference>
<feature type="compositionally biased region" description="Pro residues" evidence="1">
    <location>
        <begin position="242"/>
        <end position="266"/>
    </location>
</feature>
<proteinExistence type="predicted"/>
<gene>
    <name evidence="2" type="primary">AVEN_209731_1</name>
    <name evidence="2" type="ORF">CDAR_58151</name>
</gene>
<keyword evidence="3" id="KW-1185">Reference proteome</keyword>
<dbReference type="AlphaFoldDB" id="A0AAV4U793"/>
<feature type="compositionally biased region" description="Basic and acidic residues" evidence="1">
    <location>
        <begin position="734"/>
        <end position="753"/>
    </location>
</feature>
<feature type="region of interest" description="Disordered" evidence="1">
    <location>
        <begin position="294"/>
        <end position="341"/>
    </location>
</feature>
<evidence type="ECO:0000313" key="2">
    <source>
        <dbReference type="EMBL" id="GIY53570.1"/>
    </source>
</evidence>
<feature type="region of interest" description="Disordered" evidence="1">
    <location>
        <begin position="1"/>
        <end position="85"/>
    </location>
</feature>
<dbReference type="Proteomes" id="UP001054837">
    <property type="component" value="Unassembled WGS sequence"/>
</dbReference>
<feature type="compositionally biased region" description="Basic and acidic residues" evidence="1">
    <location>
        <begin position="1021"/>
        <end position="1040"/>
    </location>
</feature>
<accession>A0AAV4U793</accession>
<feature type="compositionally biased region" description="Basic and acidic residues" evidence="1">
    <location>
        <begin position="308"/>
        <end position="319"/>
    </location>
</feature>
<feature type="compositionally biased region" description="Pro residues" evidence="1">
    <location>
        <begin position="223"/>
        <end position="232"/>
    </location>
</feature>
<feature type="compositionally biased region" description="Low complexity" evidence="1">
    <location>
        <begin position="24"/>
        <end position="38"/>
    </location>
</feature>
<sequence>MPASLLLTSSPTVRGVTRNESTRSDSSAASNTSQSSATGNKKVSFNKAVRVKKYPRPKKGDADFYDDAHDAKGAPPAAVNGSGDIPGSPGKRFWFKVYKNKHRQSPDLNEFRPKNNVIYYGNDVGGDTNGYYPDDVISYHPNPSALNYPVFTTECGTQTPNRNAKPDSSSRTVLLGNEFTPLHPSQMPSDPPEVRRNYVKKIVNRFNEEAVLQRQKSFEDQPGSPPMSPPGSPRQHSTPKHIPIPPPPPPPVTPYSFPPPNLPPQPEGLFTNPRAKKNHIVNGVKVMFGMEDAANGQTDNHRHSPGSKSKDRAEDDIKSKSGTGSYKTEIVISDGSETGVKSPYPAHDTFLFGDEPSTTLVKRNGRTDIARSRYDRDHGDEYYFEDGDEPDRRGKYHVEAWDSGNQLLFDTTDVNTATARTDKGQFTSTMGEKHQVWRNNKRVVVYEEQSPTIIRRKAKSQSDLLSADDKYSPEEKLDKGVSTDELFTRKPEKRDTLSKKQKDSWLRHFKSATKDKGIQCNKVPTDEPQELYGFGKYKIIRPRNGTVTAFSNVPKLEKEKHKDYTVSNQEDVHNNKNSVIYSQVDKTKKKKSNDKEKKKHLFSEDGRIGSLFKSRSQPLYIGPPPKTQHHPVEDEIDEASYYEDKGERTVKTSKKSFGFKLGTDERRKSPYYEEDWYNVDGDVEAVERQKRRGRNHRDISEVRHELVEEEISDTSSLSNGDQKRNGGGAGSVMREVDYKKREISYENVPRSDGESNGQNNVGSGLWYRDADEDYRKEMAQSEVSYPAGNSVGSDRFYTVDRREKSSKKLPPPSPRAYTLDRRHMKNKEKQKSVPNTSGVKILVNGKEIKDKTSTKKSKKREDPSSVQSDPLCVRGGLAAAYQARQRAAVRRSNSSVSGLSNSKYHSGSSSNIRRIVASSDISAGSSESESSRHRRPLVMYIPGVSHPEKSSENEDRVSSSIARSQSMMAPTRPPRMVKRINQRGHKGSKVDLYRNGGIHEEDEIMPLASETSRKKPPKVPVDSKKQNDIKRRHSMPKDTKFSWLKWRLRGKPSREP</sequence>
<feature type="compositionally biased region" description="Basic and acidic residues" evidence="1">
    <location>
        <begin position="696"/>
        <end position="706"/>
    </location>
</feature>
<feature type="compositionally biased region" description="Low complexity" evidence="1">
    <location>
        <begin position="878"/>
        <end position="928"/>
    </location>
</feature>
<feature type="compositionally biased region" description="Basic and acidic residues" evidence="1">
    <location>
        <begin position="559"/>
        <end position="574"/>
    </location>
</feature>
<protein>
    <submittedName>
        <fullName evidence="2">Uncharacterized protein</fullName>
    </submittedName>
</protein>
<feature type="compositionally biased region" description="Polar residues" evidence="1">
    <location>
        <begin position="1"/>
        <end position="12"/>
    </location>
</feature>
<feature type="compositionally biased region" description="Basic and acidic residues" evidence="1">
    <location>
        <begin position="946"/>
        <end position="957"/>
    </location>
</feature>
<feature type="compositionally biased region" description="Basic and acidic residues" evidence="1">
    <location>
        <begin position="58"/>
        <end position="72"/>
    </location>
</feature>
<feature type="region of interest" description="Disordered" evidence="1">
    <location>
        <begin position="777"/>
        <end position="1040"/>
    </location>
</feature>
<feature type="region of interest" description="Disordered" evidence="1">
    <location>
        <begin position="559"/>
        <end position="633"/>
    </location>
</feature>
<feature type="region of interest" description="Disordered" evidence="1">
    <location>
        <begin position="456"/>
        <end position="502"/>
    </location>
</feature>
<evidence type="ECO:0000313" key="3">
    <source>
        <dbReference type="Proteomes" id="UP001054837"/>
    </source>
</evidence>
<feature type="region of interest" description="Disordered" evidence="1">
    <location>
        <begin position="683"/>
        <end position="765"/>
    </location>
</feature>
<organism evidence="2 3">
    <name type="scientific">Caerostris darwini</name>
    <dbReference type="NCBI Taxonomy" id="1538125"/>
    <lineage>
        <taxon>Eukaryota</taxon>
        <taxon>Metazoa</taxon>
        <taxon>Ecdysozoa</taxon>
        <taxon>Arthropoda</taxon>
        <taxon>Chelicerata</taxon>
        <taxon>Arachnida</taxon>
        <taxon>Araneae</taxon>
        <taxon>Araneomorphae</taxon>
        <taxon>Entelegynae</taxon>
        <taxon>Araneoidea</taxon>
        <taxon>Araneidae</taxon>
        <taxon>Caerostris</taxon>
    </lineage>
</organism>
<dbReference type="EMBL" id="BPLQ01010785">
    <property type="protein sequence ID" value="GIY53570.1"/>
    <property type="molecule type" value="Genomic_DNA"/>
</dbReference>
<feature type="region of interest" description="Disordered" evidence="1">
    <location>
        <begin position="213"/>
        <end position="273"/>
    </location>
</feature>
<feature type="compositionally biased region" description="Basic and acidic residues" evidence="1">
    <location>
        <begin position="846"/>
        <end position="863"/>
    </location>
</feature>
<feature type="compositionally biased region" description="Polar residues" evidence="1">
    <location>
        <begin position="958"/>
        <end position="968"/>
    </location>
</feature>
<comment type="caution">
    <text evidence="2">The sequence shown here is derived from an EMBL/GenBank/DDBJ whole genome shotgun (WGS) entry which is preliminary data.</text>
</comment>
<name>A0AAV4U793_9ARAC</name>
<feature type="compositionally biased region" description="Basic residues" evidence="1">
    <location>
        <begin position="975"/>
        <end position="987"/>
    </location>
</feature>
<feature type="compositionally biased region" description="Basic and acidic residues" evidence="1">
    <location>
        <begin position="593"/>
        <end position="607"/>
    </location>
</feature>
<evidence type="ECO:0000256" key="1">
    <source>
        <dbReference type="SAM" id="MobiDB-lite"/>
    </source>
</evidence>
<feature type="compositionally biased region" description="Basic and acidic residues" evidence="1">
    <location>
        <begin position="467"/>
        <end position="502"/>
    </location>
</feature>